<gene>
    <name evidence="1" type="ORF">AOB60_35160</name>
</gene>
<accession>A0A2N8PDQ1</accession>
<keyword evidence="2" id="KW-1185">Reference proteome</keyword>
<dbReference type="AlphaFoldDB" id="A0A2N8PDQ1"/>
<dbReference type="InterPro" id="IPR025339">
    <property type="entry name" value="DUF4245"/>
</dbReference>
<name>A0A2N8PDQ1_STRNR</name>
<proteinExistence type="predicted"/>
<evidence type="ECO:0008006" key="3">
    <source>
        <dbReference type="Google" id="ProtNLM"/>
    </source>
</evidence>
<reference evidence="2" key="1">
    <citation type="submission" date="2015-09" db="EMBL/GenBank/DDBJ databases">
        <authorList>
            <person name="Graham D.E."/>
            <person name="Mahan K.M."/>
            <person name="Klingeman D.M."/>
            <person name="Fida T."/>
            <person name="Giannone R.J."/>
            <person name="Hettich R.L."/>
            <person name="Parry R.J."/>
            <person name="Spain J.C."/>
        </authorList>
    </citation>
    <scope>NUCLEOTIDE SEQUENCE [LARGE SCALE GENOMIC DNA]</scope>
    <source>
        <strain evidence="2">JCM 4701</strain>
    </source>
</reference>
<dbReference type="Proteomes" id="UP000236047">
    <property type="component" value="Unassembled WGS sequence"/>
</dbReference>
<sequence length="169" mass="17914">MVLSLAVIGVLVGAIYFFIPHDDSATAEKNAVQTVDTRVEIITARRAAPYPVAAPENLPKTWRTTSVTYKASNDGKGGAWHLGLLDPEQQYAAVEQSDAPAKQFVQDVTLGATKVAGQQAVGGKKWDRYQGDTYKALVNEEPGVTTVVTGTAPYGRLAELAGALVAKKG</sequence>
<protein>
    <recommendedName>
        <fullName evidence="3">DUF4245 domain-containing protein</fullName>
    </recommendedName>
</protein>
<evidence type="ECO:0000313" key="1">
    <source>
        <dbReference type="EMBL" id="PNE39151.1"/>
    </source>
</evidence>
<evidence type="ECO:0000313" key="2">
    <source>
        <dbReference type="Proteomes" id="UP000236047"/>
    </source>
</evidence>
<dbReference type="EMBL" id="LJSN01000003">
    <property type="protein sequence ID" value="PNE39151.1"/>
    <property type="molecule type" value="Genomic_DNA"/>
</dbReference>
<comment type="caution">
    <text evidence="1">The sequence shown here is derived from an EMBL/GenBank/DDBJ whole genome shotgun (WGS) entry which is preliminary data.</text>
</comment>
<organism evidence="1 2">
    <name type="scientific">Streptomyces noursei</name>
    <name type="common">Streptomyces albulus</name>
    <dbReference type="NCBI Taxonomy" id="1971"/>
    <lineage>
        <taxon>Bacteria</taxon>
        <taxon>Bacillati</taxon>
        <taxon>Actinomycetota</taxon>
        <taxon>Actinomycetes</taxon>
        <taxon>Kitasatosporales</taxon>
        <taxon>Streptomycetaceae</taxon>
        <taxon>Streptomyces</taxon>
    </lineage>
</organism>
<dbReference type="Pfam" id="PF14030">
    <property type="entry name" value="DUF4245"/>
    <property type="match status" value="1"/>
</dbReference>